<dbReference type="EC" id="3.1.3.16" evidence="2"/>
<protein>
    <submittedName>
        <fullName evidence="2">Protein phosphatase</fullName>
        <ecNumber evidence="2">3.1.3.16</ecNumber>
    </submittedName>
</protein>
<keyword evidence="2" id="KW-0378">Hydrolase</keyword>
<dbReference type="SMART" id="SM00331">
    <property type="entry name" value="PP2C_SIG"/>
    <property type="match status" value="1"/>
</dbReference>
<proteinExistence type="predicted"/>
<dbReference type="InterPro" id="IPR001932">
    <property type="entry name" value="PPM-type_phosphatase-like_dom"/>
</dbReference>
<sequence length="257" mass="27239">MRSGTASDAGRVRELNEDSSLTMATMFAVADGMGGHAAGEVASRLAVARLGRLGDRPGLKPADVRAELALANEEILASAAAHPERAGMGTTVAGLCLLRFAGSEHWVVFNIGDSRVYRFAEDSLSRMTVDHSEVEELVAAGVISAAEAREHPRRNVVTRALGMDPAPDADLWMFPPTPGERFLICSDGLSTELGDPEIAAVLWAEPVAQRAARTLVRLAVEAGGRDNVTVVVVDHVACDDDTASEDTLPRSQAVETR</sequence>
<dbReference type="Pfam" id="PF13672">
    <property type="entry name" value="PP2C_2"/>
    <property type="match status" value="1"/>
</dbReference>
<dbReference type="PANTHER" id="PTHR47992">
    <property type="entry name" value="PROTEIN PHOSPHATASE"/>
    <property type="match status" value="1"/>
</dbReference>
<reference evidence="2" key="1">
    <citation type="submission" date="2020-11" db="EMBL/GenBank/DDBJ databases">
        <title>Sequencing the genomes of 1000 actinobacteria strains.</title>
        <authorList>
            <person name="Klenk H.-P."/>
        </authorList>
    </citation>
    <scope>NUCLEOTIDE SEQUENCE</scope>
    <source>
        <strain evidence="2">DSM 45356</strain>
    </source>
</reference>
<dbReference type="GO" id="GO:0004722">
    <property type="term" value="F:protein serine/threonine phosphatase activity"/>
    <property type="evidence" value="ECO:0007669"/>
    <property type="project" value="UniProtKB-EC"/>
</dbReference>
<dbReference type="Gene3D" id="3.60.40.10">
    <property type="entry name" value="PPM-type phosphatase domain"/>
    <property type="match status" value="1"/>
</dbReference>
<name>A0A8J7KLV4_9ACTN</name>
<dbReference type="Proteomes" id="UP000622552">
    <property type="component" value="Unassembled WGS sequence"/>
</dbReference>
<dbReference type="EMBL" id="JADOUF010000001">
    <property type="protein sequence ID" value="MBG6139819.1"/>
    <property type="molecule type" value="Genomic_DNA"/>
</dbReference>
<dbReference type="AlphaFoldDB" id="A0A8J7KLV4"/>
<evidence type="ECO:0000259" key="1">
    <source>
        <dbReference type="PROSITE" id="PS51746"/>
    </source>
</evidence>
<keyword evidence="3" id="KW-1185">Reference proteome</keyword>
<dbReference type="PROSITE" id="PS51746">
    <property type="entry name" value="PPM_2"/>
    <property type="match status" value="1"/>
</dbReference>
<dbReference type="InterPro" id="IPR015655">
    <property type="entry name" value="PP2C"/>
</dbReference>
<accession>A0A8J7KLV4</accession>
<evidence type="ECO:0000313" key="2">
    <source>
        <dbReference type="EMBL" id="MBG6139819.1"/>
    </source>
</evidence>
<comment type="caution">
    <text evidence="2">The sequence shown here is derived from an EMBL/GenBank/DDBJ whole genome shotgun (WGS) entry which is preliminary data.</text>
</comment>
<dbReference type="RefSeq" id="WP_197006434.1">
    <property type="nucleotide sequence ID" value="NZ_BONS01000006.1"/>
</dbReference>
<organism evidence="2 3">
    <name type="scientific">Longispora fulva</name>
    <dbReference type="NCBI Taxonomy" id="619741"/>
    <lineage>
        <taxon>Bacteria</taxon>
        <taxon>Bacillati</taxon>
        <taxon>Actinomycetota</taxon>
        <taxon>Actinomycetes</taxon>
        <taxon>Micromonosporales</taxon>
        <taxon>Micromonosporaceae</taxon>
        <taxon>Longispora</taxon>
    </lineage>
</organism>
<dbReference type="SMART" id="SM00332">
    <property type="entry name" value="PP2Cc"/>
    <property type="match status" value="1"/>
</dbReference>
<gene>
    <name evidence="2" type="ORF">IW245_006013</name>
</gene>
<feature type="domain" description="PPM-type phosphatase" evidence="1">
    <location>
        <begin position="2"/>
        <end position="235"/>
    </location>
</feature>
<evidence type="ECO:0000313" key="3">
    <source>
        <dbReference type="Proteomes" id="UP000622552"/>
    </source>
</evidence>
<dbReference type="InterPro" id="IPR036457">
    <property type="entry name" value="PPM-type-like_dom_sf"/>
</dbReference>
<dbReference type="SUPFAM" id="SSF81606">
    <property type="entry name" value="PP2C-like"/>
    <property type="match status" value="1"/>
</dbReference>
<dbReference type="CDD" id="cd00143">
    <property type="entry name" value="PP2Cc"/>
    <property type="match status" value="1"/>
</dbReference>